<dbReference type="Proteomes" id="UP001254488">
    <property type="component" value="Unassembled WGS sequence"/>
</dbReference>
<sequence length="425" mass="48324">MKRVLIITYYWPPAGGPGVQRWVQFVKHFRDFGIEPIVYVPENPHYPLQDASFKKDVPSDITILKHPISEPYALAKLFSKKNTQKMSSGLIANKKQSLLGKLMLFIRGNFFIPDARIRWVKPSVQFLSNYISENNIDTIVTTGPPHSLHLIGLKLKQQTILKWVADFRDPWTTIHYHKSLRLTKASSRKHKELEHQVLNTADTVVVTSSVTKEEFKNITPKPIKVITNGYDASIKIESQLDAKFSIAHIGSLLSERNPIVLWKTLAEIASENVDFKDDLNLVFAGAISEQVLENIISFGLEENCKILGYVSHEKALQLQHNSQVLLLIEMNKPETKCIIPGKLFEYLAAQRPIMTFGPSGSDVSSILKETNHGKYFPYNDGELKETILSFYSDYKNNNLKVVSNGIEKYSRKALTEKMARLLKDI</sequence>
<protein>
    <submittedName>
        <fullName evidence="2">Glycosyltransferase family 4 protein</fullName>
    </submittedName>
</protein>
<dbReference type="InterPro" id="IPR028098">
    <property type="entry name" value="Glyco_trans_4-like_N"/>
</dbReference>
<dbReference type="Gene3D" id="3.40.50.2000">
    <property type="entry name" value="Glycogen Phosphorylase B"/>
    <property type="match status" value="2"/>
</dbReference>
<dbReference type="RefSeq" id="WP_311332027.1">
    <property type="nucleotide sequence ID" value="NZ_JAVRHZ010000001.1"/>
</dbReference>
<keyword evidence="3" id="KW-1185">Reference proteome</keyword>
<comment type="caution">
    <text evidence="2">The sequence shown here is derived from an EMBL/GenBank/DDBJ whole genome shotgun (WGS) entry which is preliminary data.</text>
</comment>
<reference evidence="2 3" key="1">
    <citation type="submission" date="2023-09" db="EMBL/GenBank/DDBJ databases">
        <authorList>
            <person name="Rey-Velasco X."/>
        </authorList>
    </citation>
    <scope>NUCLEOTIDE SEQUENCE [LARGE SCALE GENOMIC DNA]</scope>
    <source>
        <strain evidence="2 3">W242</strain>
    </source>
</reference>
<dbReference type="Pfam" id="PF13692">
    <property type="entry name" value="Glyco_trans_1_4"/>
    <property type="match status" value="1"/>
</dbReference>
<accession>A0ABU2YBA5</accession>
<evidence type="ECO:0000313" key="3">
    <source>
        <dbReference type="Proteomes" id="UP001254488"/>
    </source>
</evidence>
<evidence type="ECO:0000313" key="2">
    <source>
        <dbReference type="EMBL" id="MDT0555075.1"/>
    </source>
</evidence>
<dbReference type="CDD" id="cd03794">
    <property type="entry name" value="GT4_WbuB-like"/>
    <property type="match status" value="1"/>
</dbReference>
<organism evidence="2 3">
    <name type="scientific">Patiriisocius hiemis</name>
    <dbReference type="NCBI Taxonomy" id="3075604"/>
    <lineage>
        <taxon>Bacteria</taxon>
        <taxon>Pseudomonadati</taxon>
        <taxon>Bacteroidota</taxon>
        <taxon>Flavobacteriia</taxon>
        <taxon>Flavobacteriales</taxon>
        <taxon>Flavobacteriaceae</taxon>
        <taxon>Patiriisocius</taxon>
    </lineage>
</organism>
<feature type="domain" description="Glycosyltransferase subfamily 4-like N-terminal" evidence="1">
    <location>
        <begin position="108"/>
        <end position="232"/>
    </location>
</feature>
<dbReference type="EMBL" id="JAVRHZ010000001">
    <property type="protein sequence ID" value="MDT0555075.1"/>
    <property type="molecule type" value="Genomic_DNA"/>
</dbReference>
<gene>
    <name evidence="2" type="ORF">RM538_03605</name>
</gene>
<evidence type="ECO:0000259" key="1">
    <source>
        <dbReference type="Pfam" id="PF13439"/>
    </source>
</evidence>
<dbReference type="Pfam" id="PF13439">
    <property type="entry name" value="Glyco_transf_4"/>
    <property type="match status" value="1"/>
</dbReference>
<proteinExistence type="predicted"/>
<dbReference type="SUPFAM" id="SSF53756">
    <property type="entry name" value="UDP-Glycosyltransferase/glycogen phosphorylase"/>
    <property type="match status" value="1"/>
</dbReference>
<name>A0ABU2YBA5_9FLAO</name>